<dbReference type="InterPro" id="IPR040441">
    <property type="entry name" value="CFA20/CFAP20DC"/>
</dbReference>
<protein>
    <recommendedName>
        <fullName evidence="2">CFA20 domain-containing protein</fullName>
    </recommendedName>
</protein>
<organism evidence="3 4">
    <name type="scientific">Apolygus lucorum</name>
    <name type="common">Small green plant bug</name>
    <name type="synonym">Lygocoris lucorum</name>
    <dbReference type="NCBI Taxonomy" id="248454"/>
    <lineage>
        <taxon>Eukaryota</taxon>
        <taxon>Metazoa</taxon>
        <taxon>Ecdysozoa</taxon>
        <taxon>Arthropoda</taxon>
        <taxon>Hexapoda</taxon>
        <taxon>Insecta</taxon>
        <taxon>Pterygota</taxon>
        <taxon>Neoptera</taxon>
        <taxon>Paraneoptera</taxon>
        <taxon>Hemiptera</taxon>
        <taxon>Heteroptera</taxon>
        <taxon>Panheteroptera</taxon>
        <taxon>Cimicomorpha</taxon>
        <taxon>Miridae</taxon>
        <taxon>Mirini</taxon>
        <taxon>Apolygus</taxon>
    </lineage>
</organism>
<evidence type="ECO:0000259" key="2">
    <source>
        <dbReference type="Pfam" id="PF05018"/>
    </source>
</evidence>
<dbReference type="Proteomes" id="UP000466442">
    <property type="component" value="Unassembled WGS sequence"/>
</dbReference>
<dbReference type="PANTHER" id="PTHR12458">
    <property type="entry name" value="ORF PROTEIN"/>
    <property type="match status" value="1"/>
</dbReference>
<dbReference type="PROSITE" id="PS51257">
    <property type="entry name" value="PROKAR_LIPOPROTEIN"/>
    <property type="match status" value="1"/>
</dbReference>
<dbReference type="OrthoDB" id="7486196at2759"/>
<evidence type="ECO:0000256" key="1">
    <source>
        <dbReference type="SAM" id="MobiDB-lite"/>
    </source>
</evidence>
<gene>
    <name evidence="3" type="ORF">GE061_010825</name>
</gene>
<dbReference type="AlphaFoldDB" id="A0A8S9XVQ2"/>
<reference evidence="3" key="1">
    <citation type="journal article" date="2021" name="Mol. Ecol. Resour.">
        <title>Apolygus lucorum genome provides insights into omnivorousness and mesophyll feeding.</title>
        <authorList>
            <person name="Liu Y."/>
            <person name="Liu H."/>
            <person name="Wang H."/>
            <person name="Huang T."/>
            <person name="Liu B."/>
            <person name="Yang B."/>
            <person name="Yin L."/>
            <person name="Li B."/>
            <person name="Zhang Y."/>
            <person name="Zhang S."/>
            <person name="Jiang F."/>
            <person name="Zhang X."/>
            <person name="Ren Y."/>
            <person name="Wang B."/>
            <person name="Wang S."/>
            <person name="Lu Y."/>
            <person name="Wu K."/>
            <person name="Fan W."/>
            <person name="Wang G."/>
        </authorList>
    </citation>
    <scope>NUCLEOTIDE SEQUENCE</scope>
    <source>
        <strain evidence="3">12Hb</strain>
    </source>
</reference>
<proteinExistence type="predicted"/>
<feature type="compositionally biased region" description="Polar residues" evidence="1">
    <location>
        <begin position="190"/>
        <end position="202"/>
    </location>
</feature>
<dbReference type="Pfam" id="PF05018">
    <property type="entry name" value="CFA20_dom"/>
    <property type="match status" value="1"/>
</dbReference>
<evidence type="ECO:0000313" key="3">
    <source>
        <dbReference type="EMBL" id="KAF6213110.1"/>
    </source>
</evidence>
<name>A0A8S9XVQ2_APOLU</name>
<feature type="compositionally biased region" description="Low complexity" evidence="1">
    <location>
        <begin position="203"/>
        <end position="222"/>
    </location>
</feature>
<evidence type="ECO:0000313" key="4">
    <source>
        <dbReference type="Proteomes" id="UP000466442"/>
    </source>
</evidence>
<accession>A0A8S9XVQ2</accession>
<dbReference type="EMBL" id="WIXP02000003">
    <property type="protein sequence ID" value="KAF6213110.1"/>
    <property type="molecule type" value="Genomic_DNA"/>
</dbReference>
<feature type="domain" description="CFA20" evidence="2">
    <location>
        <begin position="1"/>
        <end position="184"/>
    </location>
</feature>
<feature type="region of interest" description="Disordered" evidence="1">
    <location>
        <begin position="183"/>
        <end position="222"/>
    </location>
</feature>
<sequence>MFRNSYQNGLLSIFYSCGSRPLRLWSKNVKNGYVKRVTDEQVKSLVLELIGNNVVSTYIACPADMSESLGIKLPFLVLIVKNLKKYFTFEIQVLDDKQTRRKFTVSNASTQTRIRNFETTLPVNLNPGWNNIQFNMAEITKKAYGTNFVECTRIHIHANCRLRRVFFSDKAYPDEELPKSYKLFQRDTSAHSLNTPPDTATRSPSQDNKSEQSSSSKRSFAN</sequence>
<keyword evidence="4" id="KW-1185">Reference proteome</keyword>
<comment type="caution">
    <text evidence="3">The sequence shown here is derived from an EMBL/GenBank/DDBJ whole genome shotgun (WGS) entry which is preliminary data.</text>
</comment>
<dbReference type="InterPro" id="IPR007714">
    <property type="entry name" value="CFA20_dom"/>
</dbReference>